<gene>
    <name evidence="2" type="ORF">PAAG_08811</name>
</gene>
<dbReference type="GeneID" id="9092489"/>
<dbReference type="EMBL" id="KN294039">
    <property type="protein sequence ID" value="EEH39542.2"/>
    <property type="molecule type" value="Genomic_DNA"/>
</dbReference>
<evidence type="ECO:0000256" key="1">
    <source>
        <dbReference type="SAM" id="MobiDB-lite"/>
    </source>
</evidence>
<dbReference type="Proteomes" id="UP000002059">
    <property type="component" value="Partially assembled WGS sequence"/>
</dbReference>
<dbReference type="eggNOG" id="ENOG502T5Q6">
    <property type="taxonomic scope" value="Eukaryota"/>
</dbReference>
<reference evidence="2 3" key="1">
    <citation type="journal article" date="2011" name="PLoS Genet.">
        <title>Comparative genomic analysis of human fungal pathogens causing paracoccidioidomycosis.</title>
        <authorList>
            <person name="Desjardins C.A."/>
            <person name="Champion M.D."/>
            <person name="Holder J.W."/>
            <person name="Muszewska A."/>
            <person name="Goldberg J."/>
            <person name="Bailao A.M."/>
            <person name="Brigido M.M."/>
            <person name="Ferreira M.E."/>
            <person name="Garcia A.M."/>
            <person name="Grynberg M."/>
            <person name="Gujja S."/>
            <person name="Heiman D.I."/>
            <person name="Henn M.R."/>
            <person name="Kodira C.D."/>
            <person name="Leon-Narvaez H."/>
            <person name="Longo L.V."/>
            <person name="Ma L.J."/>
            <person name="Malavazi I."/>
            <person name="Matsuo A.L."/>
            <person name="Morais F.V."/>
            <person name="Pereira M."/>
            <person name="Rodriguez-Brito S."/>
            <person name="Sakthikumar S."/>
            <person name="Salem-Izacc S.M."/>
            <person name="Sykes S.M."/>
            <person name="Teixeira M.M."/>
            <person name="Vallejo M.C."/>
            <person name="Walter M.E."/>
            <person name="Yandava C."/>
            <person name="Young S."/>
            <person name="Zeng Q."/>
            <person name="Zucker J."/>
            <person name="Felipe M.S."/>
            <person name="Goldman G.H."/>
            <person name="Haas B.J."/>
            <person name="McEwen J.G."/>
            <person name="Nino-Vega G."/>
            <person name="Puccia R."/>
            <person name="San-Blas G."/>
            <person name="Soares C.M."/>
            <person name="Birren B.W."/>
            <person name="Cuomo C.A."/>
        </authorList>
    </citation>
    <scope>NUCLEOTIDE SEQUENCE [LARGE SCALE GENOMIC DNA]</scope>
    <source>
        <strain evidence="3">ATCC MYA-826 / Pb01</strain>
    </source>
</reference>
<dbReference type="VEuPathDB" id="FungiDB:PAAG_08811"/>
<name>C1HDH0_PARBA</name>
<dbReference type="AlphaFoldDB" id="C1HDH0"/>
<protein>
    <submittedName>
        <fullName evidence="2">Uncharacterized protein</fullName>
    </submittedName>
</protein>
<organism evidence="2 3">
    <name type="scientific">Paracoccidioides lutzii (strain ATCC MYA-826 / Pb01)</name>
    <name type="common">Paracoccidioides brasiliensis</name>
    <dbReference type="NCBI Taxonomy" id="502779"/>
    <lineage>
        <taxon>Eukaryota</taxon>
        <taxon>Fungi</taxon>
        <taxon>Dikarya</taxon>
        <taxon>Ascomycota</taxon>
        <taxon>Pezizomycotina</taxon>
        <taxon>Eurotiomycetes</taxon>
        <taxon>Eurotiomycetidae</taxon>
        <taxon>Onygenales</taxon>
        <taxon>Ajellomycetaceae</taxon>
        <taxon>Paracoccidioides</taxon>
    </lineage>
</organism>
<dbReference type="KEGG" id="pbl:PAAG_08811"/>
<accession>C1HDH0</accession>
<evidence type="ECO:0000313" key="2">
    <source>
        <dbReference type="EMBL" id="EEH39542.2"/>
    </source>
</evidence>
<dbReference type="HOGENOM" id="CLU_1741136_0_0_1"/>
<sequence>MPSQKPASHCRSNPLQEIIHQFTQERSAKPVAPIVSSLQRPTSDDLDHFHDSLVRDNKRLKKNTIEHPMEWYLMPGDLSEPSVFARMYLYEHGLKYGGREEEDGGHLNDLQARSLARAARTPENTSDGDKMLAELSPQIPWISANKTPQQ</sequence>
<dbReference type="OrthoDB" id="4202348at2759"/>
<feature type="region of interest" description="Disordered" evidence="1">
    <location>
        <begin position="116"/>
        <end position="150"/>
    </location>
</feature>
<dbReference type="RefSeq" id="XP_002789260.2">
    <property type="nucleotide sequence ID" value="XM_002789214.2"/>
</dbReference>
<keyword evidence="3" id="KW-1185">Reference proteome</keyword>
<evidence type="ECO:0000313" key="3">
    <source>
        <dbReference type="Proteomes" id="UP000002059"/>
    </source>
</evidence>
<proteinExistence type="predicted"/>